<dbReference type="AlphaFoldDB" id="A0A026VV05"/>
<organism evidence="1 2">
    <name type="scientific">Ooceraea biroi</name>
    <name type="common">Clonal raider ant</name>
    <name type="synonym">Cerapachys biroi</name>
    <dbReference type="NCBI Taxonomy" id="2015173"/>
    <lineage>
        <taxon>Eukaryota</taxon>
        <taxon>Metazoa</taxon>
        <taxon>Ecdysozoa</taxon>
        <taxon>Arthropoda</taxon>
        <taxon>Hexapoda</taxon>
        <taxon>Insecta</taxon>
        <taxon>Pterygota</taxon>
        <taxon>Neoptera</taxon>
        <taxon>Endopterygota</taxon>
        <taxon>Hymenoptera</taxon>
        <taxon>Apocrita</taxon>
        <taxon>Aculeata</taxon>
        <taxon>Formicoidea</taxon>
        <taxon>Formicidae</taxon>
        <taxon>Dorylinae</taxon>
        <taxon>Ooceraea</taxon>
    </lineage>
</organism>
<dbReference type="STRING" id="2015173.A0A026VV05"/>
<evidence type="ECO:0000313" key="2">
    <source>
        <dbReference type="Proteomes" id="UP000053097"/>
    </source>
</evidence>
<dbReference type="PANTHER" id="PTHR47481:SF31">
    <property type="entry name" value="OS01G0873500 PROTEIN"/>
    <property type="match status" value="1"/>
</dbReference>
<reference evidence="1 2" key="1">
    <citation type="journal article" date="2014" name="Curr. Biol.">
        <title>The genome of the clonal raider ant Cerapachys biroi.</title>
        <authorList>
            <person name="Oxley P.R."/>
            <person name="Ji L."/>
            <person name="Fetter-Pruneda I."/>
            <person name="McKenzie S.K."/>
            <person name="Li C."/>
            <person name="Hu H."/>
            <person name="Zhang G."/>
            <person name="Kronauer D.J."/>
        </authorList>
    </citation>
    <scope>NUCLEOTIDE SEQUENCE [LARGE SCALE GENOMIC DNA]</scope>
</reference>
<accession>A0A026VV05</accession>
<dbReference type="Proteomes" id="UP000053097">
    <property type="component" value="Unassembled WGS sequence"/>
</dbReference>
<evidence type="ECO:0008006" key="3">
    <source>
        <dbReference type="Google" id="ProtNLM"/>
    </source>
</evidence>
<evidence type="ECO:0000313" key="1">
    <source>
        <dbReference type="EMBL" id="EZA46639.1"/>
    </source>
</evidence>
<dbReference type="Pfam" id="PF14223">
    <property type="entry name" value="Retrotran_gag_2"/>
    <property type="match status" value="1"/>
</dbReference>
<name>A0A026VV05_OOCBI</name>
<dbReference type="EMBL" id="KK108767">
    <property type="protein sequence ID" value="EZA46639.1"/>
    <property type="molecule type" value="Genomic_DNA"/>
</dbReference>
<proteinExistence type="predicted"/>
<dbReference type="PANTHER" id="PTHR47481">
    <property type="match status" value="1"/>
</dbReference>
<protein>
    <recommendedName>
        <fullName evidence="3">Copia protein</fullName>
    </recommendedName>
</protein>
<sequence>MLLMQEKGYDGVIDGTESRPIIETQLDSWLKRDKGARRLIGLTVEENVINLIMGCDSANEMWETILGLYEKKSGQRIVSLYRQLHNSRMTPDMSMTDYIGNIKKTMSLLKAAGGKIEDLNVIAIILDGLPSSFCTT</sequence>
<keyword evidence="2" id="KW-1185">Reference proteome</keyword>
<gene>
    <name evidence="1" type="ORF">X777_04139</name>
</gene>